<keyword evidence="2" id="KW-0547">Nucleotide-binding</keyword>
<dbReference type="SUPFAM" id="SSF52540">
    <property type="entry name" value="P-loop containing nucleoside triphosphate hydrolases"/>
    <property type="match status" value="1"/>
</dbReference>
<comment type="similarity">
    <text evidence="1">Belongs to the TRAFAC class TrmE-Era-EngA-EngB-Septin-like GTPase superfamily. AIG1/Toc34/Toc159-like paraseptin GTPase family. IAN subfamily.</text>
</comment>
<feature type="domain" description="AAA+ ATPase" evidence="4">
    <location>
        <begin position="605"/>
        <end position="798"/>
    </location>
</feature>
<dbReference type="InterPro" id="IPR003593">
    <property type="entry name" value="AAA+_ATPase"/>
</dbReference>
<dbReference type="SMART" id="SM00382">
    <property type="entry name" value="AAA"/>
    <property type="match status" value="1"/>
</dbReference>
<dbReference type="Gene3D" id="3.40.50.300">
    <property type="entry name" value="P-loop containing nucleotide triphosphate hydrolases"/>
    <property type="match status" value="1"/>
</dbReference>
<keyword evidence="5" id="KW-1185">Reference proteome</keyword>
<accession>A0A914YUS0</accession>
<evidence type="ECO:0000256" key="2">
    <source>
        <dbReference type="ARBA" id="ARBA00022741"/>
    </source>
</evidence>
<evidence type="ECO:0000256" key="1">
    <source>
        <dbReference type="ARBA" id="ARBA00008535"/>
    </source>
</evidence>
<dbReference type="PANTHER" id="PTHR32046:SF11">
    <property type="entry name" value="IMMUNE-ASSOCIATED NUCLEOTIDE-BINDING PROTEIN 10-LIKE"/>
    <property type="match status" value="1"/>
</dbReference>
<dbReference type="InterPro" id="IPR025662">
    <property type="entry name" value="Sigma_54_int_dom_ATP-bd_1"/>
</dbReference>
<dbReference type="Pfam" id="PF04548">
    <property type="entry name" value="AIG1"/>
    <property type="match status" value="1"/>
</dbReference>
<evidence type="ECO:0000259" key="4">
    <source>
        <dbReference type="SMART" id="SM00382"/>
    </source>
</evidence>
<name>A0A914YUS0_9BILA</name>
<evidence type="ECO:0000313" key="5">
    <source>
        <dbReference type="Proteomes" id="UP000887577"/>
    </source>
</evidence>
<organism evidence="5 6">
    <name type="scientific">Panagrolaimus superbus</name>
    <dbReference type="NCBI Taxonomy" id="310955"/>
    <lineage>
        <taxon>Eukaryota</taxon>
        <taxon>Metazoa</taxon>
        <taxon>Ecdysozoa</taxon>
        <taxon>Nematoda</taxon>
        <taxon>Chromadorea</taxon>
        <taxon>Rhabditida</taxon>
        <taxon>Tylenchina</taxon>
        <taxon>Panagrolaimomorpha</taxon>
        <taxon>Panagrolaimoidea</taxon>
        <taxon>Panagrolaimidae</taxon>
        <taxon>Panagrolaimus</taxon>
    </lineage>
</organism>
<dbReference type="PROSITE" id="PS00675">
    <property type="entry name" value="SIGMA54_INTERACT_1"/>
    <property type="match status" value="1"/>
</dbReference>
<dbReference type="Proteomes" id="UP000887577">
    <property type="component" value="Unplaced"/>
</dbReference>
<proteinExistence type="inferred from homology"/>
<feature type="region of interest" description="Disordered" evidence="3">
    <location>
        <begin position="463"/>
        <end position="525"/>
    </location>
</feature>
<dbReference type="PANTHER" id="PTHR32046">
    <property type="entry name" value="G DOMAIN-CONTAINING PROTEIN"/>
    <property type="match status" value="1"/>
</dbReference>
<evidence type="ECO:0000313" key="6">
    <source>
        <dbReference type="WBParaSite" id="PSU_v2.g4366.t1"/>
    </source>
</evidence>
<dbReference type="WBParaSite" id="PSU_v2.g4366.t1">
    <property type="protein sequence ID" value="PSU_v2.g4366.t1"/>
    <property type="gene ID" value="PSU_v2.g4366"/>
</dbReference>
<dbReference type="InterPro" id="IPR027417">
    <property type="entry name" value="P-loop_NTPase"/>
</dbReference>
<sequence>MTTMNLATHIVSRIDCGIIVWIRIIPDNEEIQIGSIYETFKNGEKLNPMLEANCKIETLTNWNDLKQHNSVKDAIEFAEKQMNQKKLCQIRYVLNRLTSNALWQHDDNAVIAALKNLIRLETSKNAIIKMLENMNVKPSKDLQISSLFPTNLDEKLINDIRNNHKFFNFKLLKQHEFIPAVINIYTEICRLQLLCFEYMRKRYLAIAMPGRPYINHILDMSLLLYNFGNDIHKIVDENFLQQRKGIFYFNLCTTKEEESLTISNFNFLLIIEERNLDAILGHYLKWQKYEFLIGFLNGPPKTRFLAKTILHKDEKVFLHINSNFKCLGIAVPPNNNIRAVLPNSTDLFMAKCQCGSDEMRAWICGDCNELLYYSSGRKTCCKCGKEDFHKMSIKCFNEYHGSEYFCGRENYKLAGILPSMCLPTSAFSTKKNYLNFKNTQNEDSYEPAEKLNVSNKNKSVAINLPVPVPSTSTPTPTPAPAPAPTLNGEVNDIKTNDLSTNPSVKTDNSENIKKPATPDSVTHSYNLRSSKNHTVADNGNNDIVNEHFKIRSIISNDKTAFMKTKENPSQNPTEVSAKDKTEIKSHISQIPQEMSSKTPNKEVNKKINIVIIGESGVGKSTLLNAIANYLKFETAEMALKNDLEYIIPCQFKVFYDDFSERLVSIGNSDKNEQYQFETSESTALSTTQECKEHSFEFKGYKINFIDTPGLSDTLGIEKDERNLEKIRSFICGMDSLHAICFVVKANEARMDIAFSKAMNDLLSIFPKSALSKIIFFMTHSRGTLYGPGDTMAPLTKISKNLATAKGQSFSLSSANIFCVDNEAFLYLCAKHCGIEYSGASLADFENSWKKSKQATQRFFDNVITLKSVNIKNIKFLKDLENVLKEQKMILSTRATPERWFHHFLTAKTMDFIEIGNIGQKYLNLIDMVLIEKEATSNLKGINLKNLNIKEAVGGISGFLKTRKTTSMPESQKFVENYLSASKNI</sequence>
<protein>
    <submittedName>
        <fullName evidence="6">AAA+ ATPase domain-containing protein</fullName>
    </submittedName>
</protein>
<dbReference type="GO" id="GO:0005525">
    <property type="term" value="F:GTP binding"/>
    <property type="evidence" value="ECO:0007669"/>
    <property type="project" value="InterPro"/>
</dbReference>
<dbReference type="AlphaFoldDB" id="A0A914YUS0"/>
<dbReference type="InterPro" id="IPR006703">
    <property type="entry name" value="G_AIG1"/>
</dbReference>
<feature type="compositionally biased region" description="Polar residues" evidence="3">
    <location>
        <begin position="496"/>
        <end position="506"/>
    </location>
</feature>
<evidence type="ECO:0000256" key="3">
    <source>
        <dbReference type="SAM" id="MobiDB-lite"/>
    </source>
</evidence>
<reference evidence="6" key="1">
    <citation type="submission" date="2022-11" db="UniProtKB">
        <authorList>
            <consortium name="WormBaseParasite"/>
        </authorList>
    </citation>
    <scope>IDENTIFICATION</scope>
</reference>